<keyword evidence="3" id="KW-0378">Hydrolase</keyword>
<organism evidence="3 4">
    <name type="scientific">candidate division NPL-UPA2 bacterium Unc8</name>
    <dbReference type="NCBI Taxonomy" id="1980939"/>
    <lineage>
        <taxon>Bacteria</taxon>
    </lineage>
</organism>
<dbReference type="EMBL" id="NDHY01000006">
    <property type="protein sequence ID" value="RII00163.1"/>
    <property type="molecule type" value="Genomic_DNA"/>
</dbReference>
<dbReference type="Pfam" id="PF00144">
    <property type="entry name" value="Beta-lactamase"/>
    <property type="match status" value="1"/>
</dbReference>
<proteinExistence type="predicted"/>
<comment type="caution">
    <text evidence="3">The sequence shown here is derived from an EMBL/GenBank/DDBJ whole genome shotgun (WGS) entry which is preliminary data.</text>
</comment>
<dbReference type="PANTHER" id="PTHR46825:SF9">
    <property type="entry name" value="BETA-LACTAMASE-RELATED DOMAIN-CONTAINING PROTEIN"/>
    <property type="match status" value="1"/>
</dbReference>
<reference evidence="3 4" key="1">
    <citation type="submission" date="2018-08" db="EMBL/GenBank/DDBJ databases">
        <title>Draft genome of candidate division NPL-UPA2 bacterium Unc8 that adapted to ultra-basic serpentinizing groundwater.</title>
        <authorList>
            <person name="Ishii S."/>
            <person name="Suzuki S."/>
            <person name="Nealson K.H."/>
        </authorList>
    </citation>
    <scope>NUCLEOTIDE SEQUENCE [LARGE SCALE GENOMIC DNA]</scope>
    <source>
        <strain evidence="3">Unc8</strain>
    </source>
</reference>
<keyword evidence="1" id="KW-0732">Signal</keyword>
<gene>
    <name evidence="3" type="ORF">B9J77_03285</name>
</gene>
<protein>
    <submittedName>
        <fullName evidence="3">Class A beta-lactamase-related serine hydrolase</fullName>
    </submittedName>
</protein>
<dbReference type="Gene3D" id="3.40.710.10">
    <property type="entry name" value="DD-peptidase/beta-lactamase superfamily"/>
    <property type="match status" value="1"/>
</dbReference>
<dbReference type="InterPro" id="IPR050491">
    <property type="entry name" value="AmpC-like"/>
</dbReference>
<dbReference type="Proteomes" id="UP000266287">
    <property type="component" value="Unassembled WGS sequence"/>
</dbReference>
<feature type="domain" description="Beta-lactamase-related" evidence="2">
    <location>
        <begin position="35"/>
        <end position="357"/>
    </location>
</feature>
<name>A0A399FY94_UNCN2</name>
<dbReference type="AlphaFoldDB" id="A0A399FY94"/>
<evidence type="ECO:0000313" key="3">
    <source>
        <dbReference type="EMBL" id="RII00163.1"/>
    </source>
</evidence>
<dbReference type="InterPro" id="IPR001466">
    <property type="entry name" value="Beta-lactam-related"/>
</dbReference>
<dbReference type="PROSITE" id="PS51257">
    <property type="entry name" value="PROKAR_LIPOPROTEIN"/>
    <property type="match status" value="1"/>
</dbReference>
<evidence type="ECO:0000256" key="1">
    <source>
        <dbReference type="SAM" id="SignalP"/>
    </source>
</evidence>
<dbReference type="SUPFAM" id="SSF56601">
    <property type="entry name" value="beta-lactamase/transpeptidase-like"/>
    <property type="match status" value="1"/>
</dbReference>
<dbReference type="InterPro" id="IPR012338">
    <property type="entry name" value="Beta-lactam/transpept-like"/>
</dbReference>
<accession>A0A399FY94</accession>
<feature type="signal peptide" evidence="1">
    <location>
        <begin position="1"/>
        <end position="22"/>
    </location>
</feature>
<feature type="chain" id="PRO_5017413615" evidence="1">
    <location>
        <begin position="23"/>
        <end position="372"/>
    </location>
</feature>
<sequence>MKKIIVVLTALALISFTVGCNGQNINAVITFDCLNGFIKQEMESKRIPGLSASIIKDDEIIWVNSFGYANIANQIKVSGETIFMVASVSKPVVATAIMQLYEKGRLDLDDNVNDYLPFQVINPNYPNEHITFRMLLAHTSSINDNDYEVYSWGKDSPVALGDFLRDYFVPGGEHYSEVENFHKSKPGTYYDYSNVGFALLGYLVENISGKPFDEYCKENIFIPLGMTSTAWKLKDIDISRKAVPYNTDWQPYQHYTFADYPAGQLMTTINDISNFLLAYIRGGAINGRQLLLSSTIELMKDRQFTEVQNVFGLGWYYDSRIGQELFGHIGIEMGIRTVMFFNPETNIGGIILSNGEDVDLFPILEQMFKATK</sequence>
<dbReference type="GO" id="GO:0016787">
    <property type="term" value="F:hydrolase activity"/>
    <property type="evidence" value="ECO:0007669"/>
    <property type="project" value="UniProtKB-KW"/>
</dbReference>
<dbReference type="PANTHER" id="PTHR46825">
    <property type="entry name" value="D-ALANYL-D-ALANINE-CARBOXYPEPTIDASE/ENDOPEPTIDASE AMPH"/>
    <property type="match status" value="1"/>
</dbReference>
<evidence type="ECO:0000259" key="2">
    <source>
        <dbReference type="Pfam" id="PF00144"/>
    </source>
</evidence>
<evidence type="ECO:0000313" key="4">
    <source>
        <dbReference type="Proteomes" id="UP000266287"/>
    </source>
</evidence>